<sequence length="137" mass="14668">MTETADHTMVVPAVPSTASTAATGSPGPTDSDRLRITTGSWRQLTEGSAAVWLGLVIVTAGFLVIMRAWVKVAGLLDVALQMPYLISGGLIGIGLIIVGVAFVDVAVRRRDAAERRDQISELRELLVELRRGLEDDQ</sequence>
<accession>A0A6J6RMR9</accession>
<evidence type="ECO:0000313" key="2">
    <source>
        <dbReference type="EMBL" id="CAB4723775.1"/>
    </source>
</evidence>
<dbReference type="AlphaFoldDB" id="A0A6J6RMR9"/>
<evidence type="ECO:0000256" key="1">
    <source>
        <dbReference type="SAM" id="Phobius"/>
    </source>
</evidence>
<organism evidence="2">
    <name type="scientific">freshwater metagenome</name>
    <dbReference type="NCBI Taxonomy" id="449393"/>
    <lineage>
        <taxon>unclassified sequences</taxon>
        <taxon>metagenomes</taxon>
        <taxon>ecological metagenomes</taxon>
    </lineage>
</organism>
<proteinExistence type="predicted"/>
<reference evidence="2" key="1">
    <citation type="submission" date="2020-05" db="EMBL/GenBank/DDBJ databases">
        <authorList>
            <person name="Chiriac C."/>
            <person name="Salcher M."/>
            <person name="Ghai R."/>
            <person name="Kavagutti S V."/>
        </authorList>
    </citation>
    <scope>NUCLEOTIDE SEQUENCE</scope>
</reference>
<keyword evidence="1" id="KW-1133">Transmembrane helix</keyword>
<protein>
    <submittedName>
        <fullName evidence="2">Unannotated protein</fullName>
    </submittedName>
</protein>
<feature type="transmembrane region" description="Helical" evidence="1">
    <location>
        <begin position="82"/>
        <end position="107"/>
    </location>
</feature>
<feature type="transmembrane region" description="Helical" evidence="1">
    <location>
        <begin position="49"/>
        <end position="70"/>
    </location>
</feature>
<gene>
    <name evidence="2" type="ORF">UFOPK2579_02165</name>
</gene>
<keyword evidence="1" id="KW-0812">Transmembrane</keyword>
<dbReference type="EMBL" id="CAEZXR010000301">
    <property type="protein sequence ID" value="CAB4723775.1"/>
    <property type="molecule type" value="Genomic_DNA"/>
</dbReference>
<keyword evidence="1" id="KW-0472">Membrane</keyword>
<name>A0A6J6RMR9_9ZZZZ</name>